<dbReference type="Gene3D" id="1.10.10.60">
    <property type="entry name" value="Homeodomain-like"/>
    <property type="match status" value="2"/>
</dbReference>
<dbReference type="InterPro" id="IPR001789">
    <property type="entry name" value="Sig_transdc_resp-reg_receiver"/>
</dbReference>
<evidence type="ECO:0000256" key="3">
    <source>
        <dbReference type="ARBA" id="ARBA00022490"/>
    </source>
</evidence>
<evidence type="ECO:0000313" key="13">
    <source>
        <dbReference type="EMBL" id="GAA6267268.1"/>
    </source>
</evidence>
<reference evidence="13 14" key="1">
    <citation type="submission" date="2024-04" db="EMBL/GenBank/DDBJ databases">
        <title>Defined microbial consortia suppress multidrug-resistant proinflammatory Enterobacteriaceae via ecological control.</title>
        <authorList>
            <person name="Furuichi M."/>
            <person name="Kawaguchi T."/>
            <person name="Pust M."/>
            <person name="Yasuma K."/>
            <person name="Plichta D."/>
            <person name="Hasegawa N."/>
            <person name="Ohya T."/>
            <person name="Bhattarai S."/>
            <person name="Sasajima S."/>
            <person name="Aoto Y."/>
            <person name="Tuganbaev T."/>
            <person name="Yaginuma M."/>
            <person name="Ueda M."/>
            <person name="Okahashi N."/>
            <person name="Amafuji K."/>
            <person name="Kiridooshi Y."/>
            <person name="Sugita K."/>
            <person name="Strazar M."/>
            <person name="Skelly A."/>
            <person name="Suda W."/>
            <person name="Hattori M."/>
            <person name="Nakamoto N."/>
            <person name="Caballero S."/>
            <person name="Norman J."/>
            <person name="Olle B."/>
            <person name="Tanoue T."/>
            <person name="Arita M."/>
            <person name="Bucci V."/>
            <person name="Atarashi K."/>
            <person name="Xavier R."/>
            <person name="Honda K."/>
        </authorList>
    </citation>
    <scope>NUCLEOTIDE SEQUENCE [LARGE SCALE GENOMIC DNA]</scope>
    <source>
        <strain evidence="14">f13</strain>
    </source>
</reference>
<sequence length="500" mass="57503">MLKLIIADDERIIRETISTIIDWKKYDIELVGLCRNGLEAYDMILDESPDIVLTDIRMPGMDGLELIRRIYETDLNTQFIILSGYGEFEYAKAAMKYGVRHYLLKPCSEIHILESIKDIAQDCYRKNSSERSYPALNSIRHNVIFTILNNAVCQNRPYDEIMQAYDPYMDFYFSSYHLFYIYFLGFENLEEFLQQLKQYAKNRFPQVTIHGIYVNYTLLLFFKEFAGNYQDMSHFFSHMRLAGHSASLETEDLSFKNLQSLLQTALDKVRRFSMIYYINDFHILSSCNYSFIMDEANKQLSASLQSGSTENTDSLISLLSEVTDLSFLKQLSNSLMLAISAADSRLSTVELTEWLLNVTHETQLEPLKLTLAEKLRTLLSAKPEKSAVSAMTKQIRDYVDQHLSDPNLTLKGIAEQHLFMNTDYVSKKFQKETGTRFSNYLTSVRIERAKKLLVSAGSDKIQTVAEQVGCGNNPQYFSQLFKKNTGVTPSAYVARLHGEG</sequence>
<evidence type="ECO:0000256" key="6">
    <source>
        <dbReference type="ARBA" id="ARBA00023015"/>
    </source>
</evidence>
<gene>
    <name evidence="13" type="ORF">F130042H8_03280</name>
</gene>
<name>A0ABQ0ATD6_9FIRM</name>
<dbReference type="InterPro" id="IPR051552">
    <property type="entry name" value="HptR"/>
</dbReference>
<dbReference type="Proteomes" id="UP001600894">
    <property type="component" value="Unassembled WGS sequence"/>
</dbReference>
<evidence type="ECO:0000256" key="8">
    <source>
        <dbReference type="ARBA" id="ARBA00023163"/>
    </source>
</evidence>
<dbReference type="SMART" id="SM00342">
    <property type="entry name" value="HTH_ARAC"/>
    <property type="match status" value="1"/>
</dbReference>
<dbReference type="Gene3D" id="3.40.50.2300">
    <property type="match status" value="1"/>
</dbReference>
<keyword evidence="14" id="KW-1185">Reference proteome</keyword>
<evidence type="ECO:0000256" key="2">
    <source>
        <dbReference type="ARBA" id="ARBA00018672"/>
    </source>
</evidence>
<evidence type="ECO:0000256" key="1">
    <source>
        <dbReference type="ARBA" id="ARBA00004496"/>
    </source>
</evidence>
<dbReference type="SUPFAM" id="SSF46689">
    <property type="entry name" value="Homeodomain-like"/>
    <property type="match status" value="1"/>
</dbReference>
<evidence type="ECO:0000256" key="9">
    <source>
        <dbReference type="ARBA" id="ARBA00024867"/>
    </source>
</evidence>
<comment type="subcellular location">
    <subcellularLocation>
        <location evidence="1">Cytoplasm</location>
    </subcellularLocation>
</comment>
<dbReference type="Pfam" id="PF00072">
    <property type="entry name" value="Response_reg"/>
    <property type="match status" value="1"/>
</dbReference>
<evidence type="ECO:0000256" key="5">
    <source>
        <dbReference type="ARBA" id="ARBA00023012"/>
    </source>
</evidence>
<keyword evidence="5" id="KW-0902">Two-component regulatory system</keyword>
<feature type="domain" description="HTH araC/xylS-type" evidence="11">
    <location>
        <begin position="393"/>
        <end position="495"/>
    </location>
</feature>
<keyword evidence="4 10" id="KW-0597">Phosphoprotein</keyword>
<dbReference type="SUPFAM" id="SSF52172">
    <property type="entry name" value="CheY-like"/>
    <property type="match status" value="1"/>
</dbReference>
<evidence type="ECO:0000256" key="7">
    <source>
        <dbReference type="ARBA" id="ARBA00023125"/>
    </source>
</evidence>
<comment type="caution">
    <text evidence="13">The sequence shown here is derived from an EMBL/GenBank/DDBJ whole genome shotgun (WGS) entry which is preliminary data.</text>
</comment>
<protein>
    <recommendedName>
        <fullName evidence="2">Stage 0 sporulation protein A homolog</fullName>
    </recommendedName>
</protein>
<dbReference type="SMART" id="SM00448">
    <property type="entry name" value="REC"/>
    <property type="match status" value="1"/>
</dbReference>
<evidence type="ECO:0000256" key="10">
    <source>
        <dbReference type="PROSITE-ProRule" id="PRU00169"/>
    </source>
</evidence>
<dbReference type="PANTHER" id="PTHR42713:SF3">
    <property type="entry name" value="TRANSCRIPTIONAL REGULATORY PROTEIN HPTR"/>
    <property type="match status" value="1"/>
</dbReference>
<dbReference type="RefSeq" id="WP_390468974.1">
    <property type="nucleotide sequence ID" value="NZ_BAABXL010000001.1"/>
</dbReference>
<dbReference type="InterPro" id="IPR009057">
    <property type="entry name" value="Homeodomain-like_sf"/>
</dbReference>
<dbReference type="InterPro" id="IPR018060">
    <property type="entry name" value="HTH_AraC"/>
</dbReference>
<evidence type="ECO:0000256" key="4">
    <source>
        <dbReference type="ARBA" id="ARBA00022553"/>
    </source>
</evidence>
<dbReference type="PANTHER" id="PTHR42713">
    <property type="entry name" value="HISTIDINE KINASE-RELATED"/>
    <property type="match status" value="1"/>
</dbReference>
<keyword evidence="8" id="KW-0804">Transcription</keyword>
<evidence type="ECO:0000259" key="11">
    <source>
        <dbReference type="PROSITE" id="PS01124"/>
    </source>
</evidence>
<accession>A0ABQ0ATD6</accession>
<dbReference type="EMBL" id="BAABXL010000001">
    <property type="protein sequence ID" value="GAA6267268.1"/>
    <property type="molecule type" value="Genomic_DNA"/>
</dbReference>
<dbReference type="Pfam" id="PF12833">
    <property type="entry name" value="HTH_18"/>
    <property type="match status" value="1"/>
</dbReference>
<dbReference type="CDD" id="cd17536">
    <property type="entry name" value="REC_YesN-like"/>
    <property type="match status" value="1"/>
</dbReference>
<feature type="domain" description="Response regulatory" evidence="12">
    <location>
        <begin position="3"/>
        <end position="120"/>
    </location>
</feature>
<organism evidence="13 14">
    <name type="scientific">Enterocloster alcoholdehydrogenati</name>
    <dbReference type="NCBI Taxonomy" id="2547410"/>
    <lineage>
        <taxon>Bacteria</taxon>
        <taxon>Bacillati</taxon>
        <taxon>Bacillota</taxon>
        <taxon>Clostridia</taxon>
        <taxon>Lachnospirales</taxon>
        <taxon>Lachnospiraceae</taxon>
        <taxon>Enterocloster</taxon>
    </lineage>
</organism>
<evidence type="ECO:0000313" key="14">
    <source>
        <dbReference type="Proteomes" id="UP001600894"/>
    </source>
</evidence>
<comment type="function">
    <text evidence="9">May play the central regulatory role in sporulation. It may be an element of the effector pathway responsible for the activation of sporulation genes in response to nutritional stress. Spo0A may act in concert with spo0H (a sigma factor) to control the expression of some genes that are critical to the sporulation process.</text>
</comment>
<dbReference type="PROSITE" id="PS50110">
    <property type="entry name" value="RESPONSE_REGULATORY"/>
    <property type="match status" value="1"/>
</dbReference>
<keyword evidence="3" id="KW-0963">Cytoplasm</keyword>
<dbReference type="PROSITE" id="PS01124">
    <property type="entry name" value="HTH_ARAC_FAMILY_2"/>
    <property type="match status" value="1"/>
</dbReference>
<dbReference type="InterPro" id="IPR011006">
    <property type="entry name" value="CheY-like_superfamily"/>
</dbReference>
<keyword evidence="6" id="KW-0805">Transcription regulation</keyword>
<evidence type="ECO:0000259" key="12">
    <source>
        <dbReference type="PROSITE" id="PS50110"/>
    </source>
</evidence>
<keyword evidence="7" id="KW-0238">DNA-binding</keyword>
<proteinExistence type="predicted"/>
<feature type="modified residue" description="4-aspartylphosphate" evidence="10">
    <location>
        <position position="55"/>
    </location>
</feature>